<keyword evidence="10 13" id="KW-0472">Membrane</keyword>
<feature type="transmembrane region" description="Helical" evidence="13">
    <location>
        <begin position="122"/>
        <end position="143"/>
    </location>
</feature>
<protein>
    <recommendedName>
        <fullName evidence="14">Ion transport domain-containing protein</fullName>
    </recommendedName>
</protein>
<reference evidence="15 16" key="1">
    <citation type="submission" date="2018-06" db="EMBL/GenBank/DDBJ databases">
        <title>Comparative genomics reveals the genomic features of Rhizophagus irregularis, R. cerebriforme, R. diaphanum and Gigaspora rosea, and their symbiotic lifestyle signature.</title>
        <authorList>
            <person name="Morin E."/>
            <person name="San Clemente H."/>
            <person name="Chen E.C.H."/>
            <person name="De La Providencia I."/>
            <person name="Hainaut M."/>
            <person name="Kuo A."/>
            <person name="Kohler A."/>
            <person name="Murat C."/>
            <person name="Tang N."/>
            <person name="Roy S."/>
            <person name="Loubradou J."/>
            <person name="Henrissat B."/>
            <person name="Grigoriev I.V."/>
            <person name="Corradi N."/>
            <person name="Roux C."/>
            <person name="Martin F.M."/>
        </authorList>
    </citation>
    <scope>NUCLEOTIDE SEQUENCE [LARGE SCALE GENOMIC DNA]</scope>
    <source>
        <strain evidence="15 16">DAOM 194757</strain>
    </source>
</reference>
<evidence type="ECO:0000256" key="7">
    <source>
        <dbReference type="ARBA" id="ARBA00022958"/>
    </source>
</evidence>
<evidence type="ECO:0000256" key="9">
    <source>
        <dbReference type="ARBA" id="ARBA00023065"/>
    </source>
</evidence>
<dbReference type="InterPro" id="IPR028325">
    <property type="entry name" value="VG_K_chnl"/>
</dbReference>
<dbReference type="GO" id="GO:0005249">
    <property type="term" value="F:voltage-gated potassium channel activity"/>
    <property type="evidence" value="ECO:0007669"/>
    <property type="project" value="InterPro"/>
</dbReference>
<feature type="transmembrane region" description="Helical" evidence="13">
    <location>
        <begin position="260"/>
        <end position="281"/>
    </location>
</feature>
<evidence type="ECO:0000313" key="15">
    <source>
        <dbReference type="EMBL" id="RIB02593.1"/>
    </source>
</evidence>
<evidence type="ECO:0000256" key="8">
    <source>
        <dbReference type="ARBA" id="ARBA00022989"/>
    </source>
</evidence>
<feature type="compositionally biased region" description="Low complexity" evidence="12">
    <location>
        <begin position="379"/>
        <end position="394"/>
    </location>
</feature>
<evidence type="ECO:0000256" key="4">
    <source>
        <dbReference type="ARBA" id="ARBA00022692"/>
    </source>
</evidence>
<gene>
    <name evidence="15" type="ORF">C2G38_2124928</name>
</gene>
<evidence type="ECO:0000256" key="3">
    <source>
        <dbReference type="ARBA" id="ARBA00022538"/>
    </source>
</evidence>
<keyword evidence="8 13" id="KW-1133">Transmembrane helix</keyword>
<feature type="transmembrane region" description="Helical" evidence="13">
    <location>
        <begin position="155"/>
        <end position="174"/>
    </location>
</feature>
<evidence type="ECO:0000313" key="16">
    <source>
        <dbReference type="Proteomes" id="UP000266673"/>
    </source>
</evidence>
<evidence type="ECO:0000256" key="13">
    <source>
        <dbReference type="SAM" id="Phobius"/>
    </source>
</evidence>
<feature type="region of interest" description="Disordered" evidence="12">
    <location>
        <begin position="1"/>
        <end position="21"/>
    </location>
</feature>
<feature type="transmembrane region" description="Helical" evidence="13">
    <location>
        <begin position="186"/>
        <end position="207"/>
    </location>
</feature>
<dbReference type="Gene3D" id="1.10.287.70">
    <property type="match status" value="1"/>
</dbReference>
<dbReference type="InterPro" id="IPR027359">
    <property type="entry name" value="Volt_channel_dom_sf"/>
</dbReference>
<evidence type="ECO:0000256" key="5">
    <source>
        <dbReference type="ARBA" id="ARBA00022826"/>
    </source>
</evidence>
<evidence type="ECO:0000256" key="11">
    <source>
        <dbReference type="ARBA" id="ARBA00023303"/>
    </source>
</evidence>
<evidence type="ECO:0000256" key="2">
    <source>
        <dbReference type="ARBA" id="ARBA00022448"/>
    </source>
</evidence>
<evidence type="ECO:0000256" key="6">
    <source>
        <dbReference type="ARBA" id="ARBA00022882"/>
    </source>
</evidence>
<keyword evidence="5" id="KW-0631">Potassium channel</keyword>
<evidence type="ECO:0000256" key="1">
    <source>
        <dbReference type="ARBA" id="ARBA00004141"/>
    </source>
</evidence>
<dbReference type="Proteomes" id="UP000266673">
    <property type="component" value="Unassembled WGS sequence"/>
</dbReference>
<feature type="region of interest" description="Disordered" evidence="12">
    <location>
        <begin position="375"/>
        <end position="394"/>
    </location>
</feature>
<organism evidence="15 16">
    <name type="scientific">Gigaspora rosea</name>
    <dbReference type="NCBI Taxonomy" id="44941"/>
    <lineage>
        <taxon>Eukaryota</taxon>
        <taxon>Fungi</taxon>
        <taxon>Fungi incertae sedis</taxon>
        <taxon>Mucoromycota</taxon>
        <taxon>Glomeromycotina</taxon>
        <taxon>Glomeromycetes</taxon>
        <taxon>Diversisporales</taxon>
        <taxon>Gigasporaceae</taxon>
        <taxon>Gigaspora</taxon>
    </lineage>
</organism>
<evidence type="ECO:0000256" key="12">
    <source>
        <dbReference type="SAM" id="MobiDB-lite"/>
    </source>
</evidence>
<evidence type="ECO:0000259" key="14">
    <source>
        <dbReference type="Pfam" id="PF00520"/>
    </source>
</evidence>
<comment type="caution">
    <text evidence="15">The sequence shown here is derived from an EMBL/GenBank/DDBJ whole genome shotgun (WGS) entry which is preliminary data.</text>
</comment>
<dbReference type="PRINTS" id="PR00169">
    <property type="entry name" value="KCHANNEL"/>
</dbReference>
<keyword evidence="7" id="KW-0630">Potassium</keyword>
<dbReference type="SUPFAM" id="SSF81324">
    <property type="entry name" value="Voltage-gated potassium channels"/>
    <property type="match status" value="1"/>
</dbReference>
<dbReference type="GO" id="GO:0001508">
    <property type="term" value="P:action potential"/>
    <property type="evidence" value="ECO:0007669"/>
    <property type="project" value="TreeGrafter"/>
</dbReference>
<feature type="region of interest" description="Disordered" evidence="12">
    <location>
        <begin position="457"/>
        <end position="481"/>
    </location>
</feature>
<name>A0A397U5A3_9GLOM</name>
<dbReference type="Pfam" id="PF00520">
    <property type="entry name" value="Ion_trans"/>
    <property type="match status" value="1"/>
</dbReference>
<dbReference type="InterPro" id="IPR005821">
    <property type="entry name" value="Ion_trans_dom"/>
</dbReference>
<dbReference type="EMBL" id="QKWP01002648">
    <property type="protein sequence ID" value="RIB02593.1"/>
    <property type="molecule type" value="Genomic_DNA"/>
</dbReference>
<keyword evidence="4 13" id="KW-0812">Transmembrane</keyword>
<keyword evidence="6" id="KW-0851">Voltage-gated channel</keyword>
<keyword evidence="2" id="KW-0813">Transport</keyword>
<dbReference type="Gene3D" id="1.20.120.350">
    <property type="entry name" value="Voltage-gated potassium channels. Chain C"/>
    <property type="match status" value="1"/>
</dbReference>
<keyword evidence="9" id="KW-0406">Ion transport</keyword>
<comment type="subcellular location">
    <subcellularLocation>
        <location evidence="1">Membrane</location>
        <topology evidence="1">Multi-pass membrane protein</topology>
    </subcellularLocation>
</comment>
<dbReference type="OrthoDB" id="415460at2759"/>
<dbReference type="PANTHER" id="PTHR11537">
    <property type="entry name" value="VOLTAGE-GATED POTASSIUM CHANNEL"/>
    <property type="match status" value="1"/>
</dbReference>
<keyword evidence="16" id="KW-1185">Reference proteome</keyword>
<evidence type="ECO:0000256" key="10">
    <source>
        <dbReference type="ARBA" id="ARBA00023136"/>
    </source>
</evidence>
<accession>A0A397U5A3</accession>
<dbReference type="FunFam" id="1.10.287.70:FF:000097">
    <property type="entry name" value="Potassium voltage-gated channel subfamily G member 3"/>
    <property type="match status" value="1"/>
</dbReference>
<dbReference type="STRING" id="44941.A0A397U5A3"/>
<dbReference type="GO" id="GO:0008076">
    <property type="term" value="C:voltage-gated potassium channel complex"/>
    <property type="evidence" value="ECO:0007669"/>
    <property type="project" value="InterPro"/>
</dbReference>
<feature type="domain" description="Ion transport" evidence="14">
    <location>
        <begin position="125"/>
        <end position="359"/>
    </location>
</feature>
<dbReference type="PANTHER" id="PTHR11537:SF254">
    <property type="entry name" value="POTASSIUM VOLTAGE-GATED CHANNEL PROTEIN SHAB"/>
    <property type="match status" value="1"/>
</dbReference>
<proteinExistence type="predicted"/>
<feature type="transmembrane region" description="Helical" evidence="13">
    <location>
        <begin position="335"/>
        <end position="362"/>
    </location>
</feature>
<keyword evidence="3" id="KW-0633">Potassium transport</keyword>
<keyword evidence="11" id="KW-0407">Ion channel</keyword>
<dbReference type="AlphaFoldDB" id="A0A397U5A3"/>
<sequence>MSKQQQFTRLPTESDSSFSQTPAIPMQAITPQAQVPRLNTNASVDAQPHVVHFTSLSPIHRSSISGIVSEEEWPLTEIPQELRETDGDYDSSSANNTEANSMRTDWKRSLFLLLEDPSSSKAAFTVNVFVSFSIILSAVLTTIETIPSFRSTASSVWFNYETTVVFIFTIEYILRLIAHSDSLKQLWKFIKAPLAVIDFIAIAPYYIELAFHHDTTYDFRFTILRLFRLLRVFKAFKYSSTIIMTIEVMIVAVKRSMDALGALFFFMVTSIVLFSTLLYFAERGTWDQEKQQFVNNKGLPSSFDSIPSAFWFVMVTITTTGYGDMVPTTFVGKVIAFPAMMCGILLIALPSIIVGKNFTLVWEAMRQYRRSNANARDQTGNVGTNNEGEYTTGTDLRTSFESTHSYISNMPRGYDSMNDELVANQDVLLEQVRTLLKISQQNQVALERIQQTLEQNGIKFSPEKNSPKINIPEKGATAGTS</sequence>